<reference evidence="9" key="2">
    <citation type="submission" date="2022-10" db="EMBL/GenBank/DDBJ databases">
        <authorList>
            <person name="Aronson H.S."/>
        </authorList>
    </citation>
    <scope>NUCLEOTIDE SEQUENCE</scope>
    <source>
        <strain evidence="9">RS19-109</strain>
    </source>
</reference>
<dbReference type="GO" id="GO:0043093">
    <property type="term" value="P:FtsZ-dependent cytokinesis"/>
    <property type="evidence" value="ECO:0007669"/>
    <property type="project" value="TreeGrafter"/>
</dbReference>
<keyword evidence="7" id="KW-0175">Coiled coil</keyword>
<evidence type="ECO:0000313" key="10">
    <source>
        <dbReference type="Proteomes" id="UP001154240"/>
    </source>
</evidence>
<evidence type="ECO:0000256" key="8">
    <source>
        <dbReference type="SAM" id="Phobius"/>
    </source>
</evidence>
<evidence type="ECO:0000256" key="6">
    <source>
        <dbReference type="ARBA" id="ARBA00023306"/>
    </source>
</evidence>
<keyword evidence="6" id="KW-0131">Cell cycle</keyword>
<keyword evidence="4 8" id="KW-1133">Transmembrane helix</keyword>
<feature type="coiled-coil region" evidence="7">
    <location>
        <begin position="45"/>
        <end position="72"/>
    </location>
</feature>
<dbReference type="EMBL" id="JAPHEH010000001">
    <property type="protein sequence ID" value="MDG4476869.1"/>
    <property type="molecule type" value="Genomic_DNA"/>
</dbReference>
<feature type="transmembrane region" description="Helical" evidence="8">
    <location>
        <begin position="12"/>
        <end position="30"/>
    </location>
</feature>
<proteinExistence type="predicted"/>
<dbReference type="Proteomes" id="UP001154240">
    <property type="component" value="Unassembled WGS sequence"/>
</dbReference>
<evidence type="ECO:0000256" key="4">
    <source>
        <dbReference type="ARBA" id="ARBA00022989"/>
    </source>
</evidence>
<dbReference type="AlphaFoldDB" id="A0A9X4ML80"/>
<dbReference type="RefSeq" id="WP_307633834.1">
    <property type="nucleotide sequence ID" value="NZ_JAPHEH010000001.1"/>
</dbReference>
<keyword evidence="2" id="KW-0132">Cell division</keyword>
<name>A0A9X4ML80_9BACT</name>
<dbReference type="InterPro" id="IPR023081">
    <property type="entry name" value="Cell_div_FtsB"/>
</dbReference>
<protein>
    <submittedName>
        <fullName evidence="9">Septum formation initiator family protein</fullName>
    </submittedName>
</protein>
<sequence length="103" mass="11971">MLANLSENDRKKVLLYSVLIVTVVGAWSVFGPYGALKYYGVANELEEVLAQNDQLRENNTALRQEITKLKKDPVYLEEVARREFGLIKKNEVIYEFPEKKKRH</sequence>
<dbReference type="InterPro" id="IPR007060">
    <property type="entry name" value="FtsL/DivIC"/>
</dbReference>
<dbReference type="GO" id="GO:0030428">
    <property type="term" value="C:cell septum"/>
    <property type="evidence" value="ECO:0007669"/>
    <property type="project" value="TreeGrafter"/>
</dbReference>
<dbReference type="PANTHER" id="PTHR37485">
    <property type="entry name" value="CELL DIVISION PROTEIN FTSB"/>
    <property type="match status" value="1"/>
</dbReference>
<gene>
    <name evidence="9" type="ORF">OLX77_11960</name>
</gene>
<keyword evidence="1" id="KW-1003">Cell membrane</keyword>
<reference evidence="9" key="1">
    <citation type="journal article" date="2022" name="bioRxiv">
        <title>Thiovibrio frasassiensisgen. nov., sp. nov., an autotrophic, elemental sulfur disproportionating bacterium isolated from sulfidic karst sediment, and proposal of Thiovibrionaceae fam. nov.</title>
        <authorList>
            <person name="Aronson H."/>
            <person name="Thomas C."/>
            <person name="Bhattacharyya M."/>
            <person name="Eckstein S."/>
            <person name="Jensen S."/>
            <person name="Barco R."/>
            <person name="Macalady J."/>
            <person name="Amend J."/>
        </authorList>
    </citation>
    <scope>NUCLEOTIDE SEQUENCE</scope>
    <source>
        <strain evidence="9">RS19-109</strain>
    </source>
</reference>
<evidence type="ECO:0000256" key="7">
    <source>
        <dbReference type="SAM" id="Coils"/>
    </source>
</evidence>
<comment type="caution">
    <text evidence="9">The sequence shown here is derived from an EMBL/GenBank/DDBJ whole genome shotgun (WGS) entry which is preliminary data.</text>
</comment>
<evidence type="ECO:0000256" key="2">
    <source>
        <dbReference type="ARBA" id="ARBA00022618"/>
    </source>
</evidence>
<keyword evidence="5 8" id="KW-0472">Membrane</keyword>
<dbReference type="Pfam" id="PF04977">
    <property type="entry name" value="DivIC"/>
    <property type="match status" value="1"/>
</dbReference>
<dbReference type="PANTHER" id="PTHR37485:SF1">
    <property type="entry name" value="CELL DIVISION PROTEIN FTSB"/>
    <property type="match status" value="1"/>
</dbReference>
<keyword evidence="3 8" id="KW-0812">Transmembrane</keyword>
<keyword evidence="10" id="KW-1185">Reference proteome</keyword>
<organism evidence="9 10">
    <name type="scientific">Thiovibrio frasassiensis</name>
    <dbReference type="NCBI Taxonomy" id="2984131"/>
    <lineage>
        <taxon>Bacteria</taxon>
        <taxon>Pseudomonadati</taxon>
        <taxon>Thermodesulfobacteriota</taxon>
        <taxon>Desulfobulbia</taxon>
        <taxon>Desulfobulbales</taxon>
        <taxon>Thiovibrionaceae</taxon>
        <taxon>Thiovibrio</taxon>
    </lineage>
</organism>
<accession>A0A9X4ML80</accession>
<evidence type="ECO:0000313" key="9">
    <source>
        <dbReference type="EMBL" id="MDG4476869.1"/>
    </source>
</evidence>
<evidence type="ECO:0000256" key="3">
    <source>
        <dbReference type="ARBA" id="ARBA00022692"/>
    </source>
</evidence>
<evidence type="ECO:0000256" key="5">
    <source>
        <dbReference type="ARBA" id="ARBA00023136"/>
    </source>
</evidence>
<evidence type="ECO:0000256" key="1">
    <source>
        <dbReference type="ARBA" id="ARBA00022475"/>
    </source>
</evidence>